<sequence>MNRSVILRACAALAVAACSRVSDGVPVADPSQPAAVQATPTTVQSASPDPLPGVVPTTGAPPPAGPFCVPAVLPSLRTVARVTDPGAPTATVAVPDGWSMTSGTGDVGARLEGPDGMWAEVTITATSLDPEATFREYVDDLTAGSVMSTVSMLPADMCGFSGQRLMGMLSDGGDSIEYEDRLVQVPTGNGDHLIAIHVQAPSGAPGFADAAAHVTQDFEVGLP</sequence>
<feature type="chain" id="PRO_5046509314" description="Lipoprotein LpqN" evidence="2">
    <location>
        <begin position="25"/>
        <end position="223"/>
    </location>
</feature>
<proteinExistence type="predicted"/>
<keyword evidence="2" id="KW-0732">Signal</keyword>
<evidence type="ECO:0000256" key="2">
    <source>
        <dbReference type="SAM" id="SignalP"/>
    </source>
</evidence>
<evidence type="ECO:0000313" key="3">
    <source>
        <dbReference type="EMBL" id="MDN4516866.1"/>
    </source>
</evidence>
<reference evidence="3" key="1">
    <citation type="submission" date="2023-07" db="EMBL/GenBank/DDBJ databases">
        <title>Degradation of tert-butanol by M. austroafricanum TBA100.</title>
        <authorList>
            <person name="Helbich S."/>
            <person name="Vainshtein Y."/>
        </authorList>
    </citation>
    <scope>NUCLEOTIDE SEQUENCE</scope>
    <source>
        <strain evidence="3">TBA100</strain>
    </source>
</reference>
<protein>
    <recommendedName>
        <fullName evidence="5">Lipoprotein LpqN</fullName>
    </recommendedName>
</protein>
<feature type="region of interest" description="Disordered" evidence="1">
    <location>
        <begin position="29"/>
        <end position="59"/>
    </location>
</feature>
<gene>
    <name evidence="3" type="ORF">QYF68_03380</name>
</gene>
<evidence type="ECO:0008006" key="5">
    <source>
        <dbReference type="Google" id="ProtNLM"/>
    </source>
</evidence>
<comment type="caution">
    <text evidence="3">The sequence shown here is derived from an EMBL/GenBank/DDBJ whole genome shotgun (WGS) entry which is preliminary data.</text>
</comment>
<evidence type="ECO:0000256" key="1">
    <source>
        <dbReference type="SAM" id="MobiDB-lite"/>
    </source>
</evidence>
<feature type="signal peptide" evidence="2">
    <location>
        <begin position="1"/>
        <end position="24"/>
    </location>
</feature>
<organism evidence="3 4">
    <name type="scientific">Mycolicibacterium austroafricanum</name>
    <name type="common">Mycobacterium austroafricanum</name>
    <dbReference type="NCBI Taxonomy" id="39687"/>
    <lineage>
        <taxon>Bacteria</taxon>
        <taxon>Bacillati</taxon>
        <taxon>Actinomycetota</taxon>
        <taxon>Actinomycetes</taxon>
        <taxon>Mycobacteriales</taxon>
        <taxon>Mycobacteriaceae</taxon>
        <taxon>Mycolicibacterium</taxon>
    </lineage>
</organism>
<feature type="compositionally biased region" description="Polar residues" evidence="1">
    <location>
        <begin position="38"/>
        <end position="47"/>
    </location>
</feature>
<accession>A0ABT8H7X5</accession>
<keyword evidence="4" id="KW-1185">Reference proteome</keyword>
<dbReference type="Proteomes" id="UP001172687">
    <property type="component" value="Unassembled WGS sequence"/>
</dbReference>
<name>A0ABT8H7X5_MYCAO</name>
<dbReference type="EMBL" id="JAUHTC010000018">
    <property type="protein sequence ID" value="MDN4516866.1"/>
    <property type="molecule type" value="Genomic_DNA"/>
</dbReference>
<feature type="compositionally biased region" description="Pro residues" evidence="1">
    <location>
        <begin position="49"/>
        <end position="59"/>
    </location>
</feature>
<dbReference type="RefSeq" id="WP_208675335.1">
    <property type="nucleotide sequence ID" value="NZ_CP070380.1"/>
</dbReference>
<evidence type="ECO:0000313" key="4">
    <source>
        <dbReference type="Proteomes" id="UP001172687"/>
    </source>
</evidence>